<evidence type="ECO:0000313" key="2">
    <source>
        <dbReference type="EMBL" id="UYQ71488.1"/>
    </source>
</evidence>
<accession>A0ABY6ILL5</accession>
<sequence length="127" mass="14434">MTDAATLAQEFWWRMGTNEWTLAAALFADNIEIIWPQSGEVIGSGDDFVAINENYPAHGKWTFKVERVIGSGGHAITETRVSDGTIEALAVSIFECADDRIVRITEYWPEPFDAPEWRRKWVTLRSE</sequence>
<name>A0ABY6ILL5_9HYPH</name>
<dbReference type="InterPro" id="IPR037401">
    <property type="entry name" value="SnoaL-like"/>
</dbReference>
<dbReference type="SUPFAM" id="SSF54427">
    <property type="entry name" value="NTF2-like"/>
    <property type="match status" value="1"/>
</dbReference>
<evidence type="ECO:0000313" key="3">
    <source>
        <dbReference type="Proteomes" id="UP001163882"/>
    </source>
</evidence>
<reference evidence="2" key="1">
    <citation type="submission" date="2022-10" db="EMBL/GenBank/DDBJ databases">
        <title>YIM 151497 complete genome.</title>
        <authorList>
            <person name="Chen X."/>
        </authorList>
    </citation>
    <scope>NUCLEOTIDE SEQUENCE</scope>
    <source>
        <strain evidence="2">YIM 151497</strain>
    </source>
</reference>
<dbReference type="RefSeq" id="WP_264225139.1">
    <property type="nucleotide sequence ID" value="NZ_CP107716.1"/>
</dbReference>
<feature type="domain" description="SnoaL-like" evidence="1">
    <location>
        <begin position="14"/>
        <end position="104"/>
    </location>
</feature>
<dbReference type="EMBL" id="CP107716">
    <property type="protein sequence ID" value="UYQ71488.1"/>
    <property type="molecule type" value="Genomic_DNA"/>
</dbReference>
<proteinExistence type="predicted"/>
<evidence type="ECO:0000259" key="1">
    <source>
        <dbReference type="Pfam" id="PF12680"/>
    </source>
</evidence>
<dbReference type="Proteomes" id="UP001163882">
    <property type="component" value="Chromosome"/>
</dbReference>
<dbReference type="Pfam" id="PF12680">
    <property type="entry name" value="SnoaL_2"/>
    <property type="match status" value="1"/>
</dbReference>
<dbReference type="InterPro" id="IPR032710">
    <property type="entry name" value="NTF2-like_dom_sf"/>
</dbReference>
<organism evidence="2 3">
    <name type="scientific">Pelagibacterium flavum</name>
    <dbReference type="NCBI Taxonomy" id="2984530"/>
    <lineage>
        <taxon>Bacteria</taxon>
        <taxon>Pseudomonadati</taxon>
        <taxon>Pseudomonadota</taxon>
        <taxon>Alphaproteobacteria</taxon>
        <taxon>Hyphomicrobiales</taxon>
        <taxon>Devosiaceae</taxon>
        <taxon>Pelagibacterium</taxon>
    </lineage>
</organism>
<keyword evidence="3" id="KW-1185">Reference proteome</keyword>
<protein>
    <submittedName>
        <fullName evidence="2">Nuclear transport factor 2 family protein</fullName>
    </submittedName>
</protein>
<gene>
    <name evidence="2" type="ORF">OF122_15760</name>
</gene>
<dbReference type="Gene3D" id="3.10.450.50">
    <property type="match status" value="1"/>
</dbReference>